<dbReference type="EMBL" id="UINC01157300">
    <property type="protein sequence ID" value="SVD54207.1"/>
    <property type="molecule type" value="Genomic_DNA"/>
</dbReference>
<dbReference type="Pfam" id="PF03721">
    <property type="entry name" value="UDPG_MGDP_dh_N"/>
    <property type="match status" value="1"/>
</dbReference>
<evidence type="ECO:0000313" key="3">
    <source>
        <dbReference type="EMBL" id="SVD54207.1"/>
    </source>
</evidence>
<organism evidence="3">
    <name type="scientific">marine metagenome</name>
    <dbReference type="NCBI Taxonomy" id="408172"/>
    <lineage>
        <taxon>unclassified sequences</taxon>
        <taxon>metagenomes</taxon>
        <taxon>ecological metagenomes</taxon>
    </lineage>
</organism>
<dbReference type="InterPro" id="IPR017476">
    <property type="entry name" value="UDP-Glc/GDP-Man"/>
</dbReference>
<comment type="similarity">
    <text evidence="1">Belongs to the UDP-glucose/GDP-mannose dehydrogenase family.</text>
</comment>
<gene>
    <name evidence="3" type="ORF">METZ01_LOCUS407061</name>
</gene>
<dbReference type="PIRSF" id="PIRSF000124">
    <property type="entry name" value="UDPglc_GDPman_dh"/>
    <property type="match status" value="1"/>
</dbReference>
<accession>A0A382W5Z1</accession>
<dbReference type="GO" id="GO:0016628">
    <property type="term" value="F:oxidoreductase activity, acting on the CH-CH group of donors, NAD or NADP as acceptor"/>
    <property type="evidence" value="ECO:0007669"/>
    <property type="project" value="InterPro"/>
</dbReference>
<dbReference type="InterPro" id="IPR001732">
    <property type="entry name" value="UDP-Glc/GDP-Man_DH_N"/>
</dbReference>
<feature type="non-terminal residue" evidence="3">
    <location>
        <position position="176"/>
    </location>
</feature>
<dbReference type="InterPro" id="IPR036291">
    <property type="entry name" value="NAD(P)-bd_dom_sf"/>
</dbReference>
<dbReference type="GO" id="GO:0051287">
    <property type="term" value="F:NAD binding"/>
    <property type="evidence" value="ECO:0007669"/>
    <property type="project" value="InterPro"/>
</dbReference>
<dbReference type="AlphaFoldDB" id="A0A382W5Z1"/>
<dbReference type="InterPro" id="IPR028359">
    <property type="entry name" value="UDP_ManNAc/GlcNAc_DH"/>
</dbReference>
<dbReference type="PANTHER" id="PTHR43491">
    <property type="entry name" value="UDP-N-ACETYL-D-MANNOSAMINE DEHYDROGENASE"/>
    <property type="match status" value="1"/>
</dbReference>
<proteinExistence type="inferred from homology"/>
<dbReference type="GO" id="GO:0016616">
    <property type="term" value="F:oxidoreductase activity, acting on the CH-OH group of donors, NAD or NADP as acceptor"/>
    <property type="evidence" value="ECO:0007669"/>
    <property type="project" value="InterPro"/>
</dbReference>
<sequence length="176" mass="19222">MSMSNSKLNMNNLEDVKKSLNLRTLRVCVVGIGRIGLPTALSFAKSGLQTIGVDINENLVSTINSGVFPLKDEPGYEEIFNDVIKNKMFSATTKIEDAVPDSDLILLSLPTPMDENNVPDYSALRNAASRLSEILSPNSLVIVESTVEPGFIEDEMVSIISKSGRLKIEENFFIGV</sequence>
<reference evidence="3" key="1">
    <citation type="submission" date="2018-05" db="EMBL/GenBank/DDBJ databases">
        <authorList>
            <person name="Lanie J.A."/>
            <person name="Ng W.-L."/>
            <person name="Kazmierczak K.M."/>
            <person name="Andrzejewski T.M."/>
            <person name="Davidsen T.M."/>
            <person name="Wayne K.J."/>
            <person name="Tettelin H."/>
            <person name="Glass J.I."/>
            <person name="Rusch D."/>
            <person name="Podicherti R."/>
            <person name="Tsui H.-C.T."/>
            <person name="Winkler M.E."/>
        </authorList>
    </citation>
    <scope>NUCLEOTIDE SEQUENCE</scope>
</reference>
<feature type="domain" description="UDP-glucose/GDP-mannose dehydrogenase N-terminal" evidence="2">
    <location>
        <begin position="26"/>
        <end position="167"/>
    </location>
</feature>
<evidence type="ECO:0000256" key="1">
    <source>
        <dbReference type="ARBA" id="ARBA00006601"/>
    </source>
</evidence>
<dbReference type="PANTHER" id="PTHR43491:SF2">
    <property type="entry name" value="UDP-N-ACETYL-D-MANNOSAMINE DEHYDROGENASE"/>
    <property type="match status" value="1"/>
</dbReference>
<dbReference type="PIRSF" id="PIRSF500136">
    <property type="entry name" value="UDP_ManNAc_DH"/>
    <property type="match status" value="1"/>
</dbReference>
<name>A0A382W5Z1_9ZZZZ</name>
<evidence type="ECO:0000259" key="2">
    <source>
        <dbReference type="Pfam" id="PF03721"/>
    </source>
</evidence>
<protein>
    <recommendedName>
        <fullName evidence="2">UDP-glucose/GDP-mannose dehydrogenase N-terminal domain-containing protein</fullName>
    </recommendedName>
</protein>
<dbReference type="SUPFAM" id="SSF51735">
    <property type="entry name" value="NAD(P)-binding Rossmann-fold domains"/>
    <property type="match status" value="1"/>
</dbReference>
<dbReference type="Gene3D" id="3.40.50.720">
    <property type="entry name" value="NAD(P)-binding Rossmann-like Domain"/>
    <property type="match status" value="1"/>
</dbReference>
<dbReference type="GO" id="GO:0000271">
    <property type="term" value="P:polysaccharide biosynthetic process"/>
    <property type="evidence" value="ECO:0007669"/>
    <property type="project" value="InterPro"/>
</dbReference>